<name>A0AC61SAT9_9EURY</name>
<protein>
    <submittedName>
        <fullName evidence="1">PAS domain S-box protein</fullName>
    </submittedName>
</protein>
<organism evidence="1 2">
    <name type="scientific">Candidatus Methanomarinus sp</name>
    <dbReference type="NCBI Taxonomy" id="3386244"/>
    <lineage>
        <taxon>Archaea</taxon>
        <taxon>Methanobacteriati</taxon>
        <taxon>Methanobacteriota</taxon>
        <taxon>Stenosarchaea group</taxon>
        <taxon>Methanomicrobia</taxon>
        <taxon>Methanosarcinales</taxon>
        <taxon>ANME-2 cluster</taxon>
        <taxon>Candidatus Methanocomedenaceae</taxon>
        <taxon>Candidatus Methanomarinus</taxon>
    </lineage>
</organism>
<accession>A0AC61SAT9</accession>
<proteinExistence type="predicted"/>
<comment type="caution">
    <text evidence="1">The sequence shown here is derived from an EMBL/GenBank/DDBJ whole genome shotgun (WGS) entry which is preliminary data.</text>
</comment>
<evidence type="ECO:0000313" key="1">
    <source>
        <dbReference type="EMBL" id="TKY91842.1"/>
    </source>
</evidence>
<sequence length="409" mass="46918">MKIKKSDLVNTYAPSIGIEIANELVTNTISVAALEDKENYNIEEITRICSELVKEPGIIRIIAQTFLVQQEHRLSDEQTLLLDNIETQVWYLTDMGNYGLVNKAHADFFGMQKKQMEDNNIFIIFNEPEASVFIKRNREVFKLKKTIRTEEWIKNSNQESCLLSIVRAPRLSDNGNVEYVICTAEDITQRRRSEDQIKSSLKEKEVLLREIHHRVKNNLQIVSSLLNMQIRKTKDKKTIDILSESGNRINAMALIHSQLYETNNLSQINMKRFVDNLFSQLLMNCDTYSTKITHKAHVIDYPFPISLAVPVGLIINELLSNIIKHAFNERKEGKIELIMSRLSNGKIHLSISDDGIGLPEGFDIQTSETLGLFLVKILTVDQLEGKIEFISNKGTTVNIEFEIEDYVMK</sequence>
<dbReference type="Proteomes" id="UP000315423">
    <property type="component" value="Unassembled WGS sequence"/>
</dbReference>
<reference evidence="1" key="1">
    <citation type="submission" date="2018-09" db="EMBL/GenBank/DDBJ databases">
        <title>A genomic encyclopedia of anaerobic methanotrophic archaea.</title>
        <authorList>
            <person name="Skennerton C.T."/>
            <person name="Chadwick G.L."/>
            <person name="Laso-Perez R."/>
            <person name="Leu A.O."/>
            <person name="Speth D.R."/>
            <person name="Yu H."/>
            <person name="Morgan-Lang C."/>
            <person name="Hatzenpichler R."/>
            <person name="Goudeau D."/>
            <person name="Malmstrom R."/>
            <person name="Woyke T."/>
            <person name="Hallam S."/>
            <person name="Tyson G.W."/>
            <person name="Wegener G."/>
            <person name="Boetius A."/>
            <person name="Orphan V.J."/>
        </authorList>
    </citation>
    <scope>NUCLEOTIDE SEQUENCE</scope>
    <source>
        <strain evidence="1">CONS3730D10UFb2</strain>
    </source>
</reference>
<dbReference type="EMBL" id="QYBA01000122">
    <property type="protein sequence ID" value="TKY91842.1"/>
    <property type="molecule type" value="Genomic_DNA"/>
</dbReference>
<gene>
    <name evidence="1" type="ORF">C5S46_03760</name>
</gene>
<evidence type="ECO:0000313" key="2">
    <source>
        <dbReference type="Proteomes" id="UP000315423"/>
    </source>
</evidence>